<dbReference type="Gramene" id="ONI31888">
    <property type="protein sequence ID" value="ONI31888"/>
    <property type="gene ID" value="PRUPE_1G336900"/>
</dbReference>
<organism evidence="1 2">
    <name type="scientific">Prunus persica</name>
    <name type="common">Peach</name>
    <name type="synonym">Amygdalus persica</name>
    <dbReference type="NCBI Taxonomy" id="3760"/>
    <lineage>
        <taxon>Eukaryota</taxon>
        <taxon>Viridiplantae</taxon>
        <taxon>Streptophyta</taxon>
        <taxon>Embryophyta</taxon>
        <taxon>Tracheophyta</taxon>
        <taxon>Spermatophyta</taxon>
        <taxon>Magnoliopsida</taxon>
        <taxon>eudicotyledons</taxon>
        <taxon>Gunneridae</taxon>
        <taxon>Pentapetalae</taxon>
        <taxon>rosids</taxon>
        <taxon>fabids</taxon>
        <taxon>Rosales</taxon>
        <taxon>Rosaceae</taxon>
        <taxon>Amygdaloideae</taxon>
        <taxon>Amygdaleae</taxon>
        <taxon>Prunus</taxon>
    </lineage>
</organism>
<proteinExistence type="predicted"/>
<dbReference type="EMBL" id="CM007651">
    <property type="protein sequence ID" value="ONI31888.1"/>
    <property type="molecule type" value="Genomic_DNA"/>
</dbReference>
<evidence type="ECO:0000313" key="2">
    <source>
        <dbReference type="Proteomes" id="UP000006882"/>
    </source>
</evidence>
<accession>A0A251R739</accession>
<sequence length="67" mass="7322">MHIGISSHVPQPLKIPQCPLLPICPYSHKAYDSAAYAQLTCAHLTVGVEVESFPMQQRQEAAVHVSP</sequence>
<protein>
    <submittedName>
        <fullName evidence="1">Uncharacterized protein</fullName>
    </submittedName>
</protein>
<dbReference type="AlphaFoldDB" id="A0A251R739"/>
<gene>
    <name evidence="1" type="ORF">PRUPE_1G336900</name>
</gene>
<keyword evidence="2" id="KW-1185">Reference proteome</keyword>
<dbReference type="Proteomes" id="UP000006882">
    <property type="component" value="Chromosome G1"/>
</dbReference>
<evidence type="ECO:0000313" key="1">
    <source>
        <dbReference type="EMBL" id="ONI31888.1"/>
    </source>
</evidence>
<reference evidence="1 2" key="1">
    <citation type="journal article" date="2013" name="Nat. Genet.">
        <title>The high-quality draft genome of peach (Prunus persica) identifies unique patterns of genetic diversity, domestication and genome evolution.</title>
        <authorList>
            <consortium name="International Peach Genome Initiative"/>
            <person name="Verde I."/>
            <person name="Abbott A.G."/>
            <person name="Scalabrin S."/>
            <person name="Jung S."/>
            <person name="Shu S."/>
            <person name="Marroni F."/>
            <person name="Zhebentyayeva T."/>
            <person name="Dettori M.T."/>
            <person name="Grimwood J."/>
            <person name="Cattonaro F."/>
            <person name="Zuccolo A."/>
            <person name="Rossini L."/>
            <person name="Jenkins J."/>
            <person name="Vendramin E."/>
            <person name="Meisel L.A."/>
            <person name="Decroocq V."/>
            <person name="Sosinski B."/>
            <person name="Prochnik S."/>
            <person name="Mitros T."/>
            <person name="Policriti A."/>
            <person name="Cipriani G."/>
            <person name="Dondini L."/>
            <person name="Ficklin S."/>
            <person name="Goodstein D.M."/>
            <person name="Xuan P."/>
            <person name="Del Fabbro C."/>
            <person name="Aramini V."/>
            <person name="Copetti D."/>
            <person name="Gonzalez S."/>
            <person name="Horner D.S."/>
            <person name="Falchi R."/>
            <person name="Lucas S."/>
            <person name="Mica E."/>
            <person name="Maldonado J."/>
            <person name="Lazzari B."/>
            <person name="Bielenberg D."/>
            <person name="Pirona R."/>
            <person name="Miculan M."/>
            <person name="Barakat A."/>
            <person name="Testolin R."/>
            <person name="Stella A."/>
            <person name="Tartarini S."/>
            <person name="Tonutti P."/>
            <person name="Arus P."/>
            <person name="Orellana A."/>
            <person name="Wells C."/>
            <person name="Main D."/>
            <person name="Vizzotto G."/>
            <person name="Silva H."/>
            <person name="Salamini F."/>
            <person name="Schmutz J."/>
            <person name="Morgante M."/>
            <person name="Rokhsar D.S."/>
        </authorList>
    </citation>
    <scope>NUCLEOTIDE SEQUENCE [LARGE SCALE GENOMIC DNA]</scope>
    <source>
        <strain evidence="2">cv. Nemared</strain>
    </source>
</reference>
<name>A0A251R739_PRUPE</name>